<proteinExistence type="predicted"/>
<evidence type="ECO:0000313" key="2">
    <source>
        <dbReference type="EMBL" id="ABC30471.1"/>
    </source>
</evidence>
<dbReference type="AlphaFoldDB" id="Q2SFV3"/>
<dbReference type="Proteomes" id="UP000000238">
    <property type="component" value="Chromosome"/>
</dbReference>
<feature type="compositionally biased region" description="Polar residues" evidence="1">
    <location>
        <begin position="1"/>
        <end position="14"/>
    </location>
</feature>
<dbReference type="eggNOG" id="ENOG502Z8CR">
    <property type="taxonomic scope" value="Bacteria"/>
</dbReference>
<dbReference type="KEGG" id="hch:HCH_03737"/>
<dbReference type="RefSeq" id="WP_011397539.1">
    <property type="nucleotide sequence ID" value="NC_007645.1"/>
</dbReference>
<gene>
    <name evidence="2" type="ordered locus">HCH_03737</name>
</gene>
<organism evidence="2 3">
    <name type="scientific">Hahella chejuensis (strain KCTC 2396)</name>
    <dbReference type="NCBI Taxonomy" id="349521"/>
    <lineage>
        <taxon>Bacteria</taxon>
        <taxon>Pseudomonadati</taxon>
        <taxon>Pseudomonadota</taxon>
        <taxon>Gammaproteobacteria</taxon>
        <taxon>Oceanospirillales</taxon>
        <taxon>Hahellaceae</taxon>
        <taxon>Hahella</taxon>
    </lineage>
</organism>
<evidence type="ECO:0000313" key="3">
    <source>
        <dbReference type="Proteomes" id="UP000000238"/>
    </source>
</evidence>
<dbReference type="HOGENOM" id="CLU_056550_0_0_6"/>
<feature type="region of interest" description="Disordered" evidence="1">
    <location>
        <begin position="1"/>
        <end position="23"/>
    </location>
</feature>
<keyword evidence="3" id="KW-1185">Reference proteome</keyword>
<name>Q2SFV3_HAHCH</name>
<dbReference type="STRING" id="349521.HCH_03737"/>
<accession>Q2SFV3</accession>
<sequence>MQNNNLPPQHQLTPLENPLPAWNSQTPKAGKKLMITREADVFMRSLNLYEKTQVYKEALKLTSDGGYGWNSRGFQKAPMFMRHKICSGGISFMYSVNPEMIVINRMKLEREITQIETPANMQQMGLFEVKRESDIRWREEITEREIPMLEKAWGRPQPVPMIRTEHVAINGMSNDLTKASWLMGVHMDTAYWDDYAKAYTLIYNPTRGKIDFFECIADKISTTKLAKFLAVMLIENQQKGLKRKWTAHSQGGIILTRAVELINQRGIRLEGQRVSIHAGGNEKTRAEKAFKQAGIIIDEIKRDHPNDLVPNLAGFNDLSPGSFLRSMNSMFLVFRNKRPVQASPHTLPFLNAECAIRHLQMNGYQRKAERLAKHTMKELGLL</sequence>
<evidence type="ECO:0000256" key="1">
    <source>
        <dbReference type="SAM" id="MobiDB-lite"/>
    </source>
</evidence>
<dbReference type="EMBL" id="CP000155">
    <property type="protein sequence ID" value="ABC30471.1"/>
    <property type="molecule type" value="Genomic_DNA"/>
</dbReference>
<reference evidence="2 3" key="1">
    <citation type="journal article" date="2005" name="Nucleic Acids Res.">
        <title>Genomic blueprint of Hahella chejuensis, a marine microbe producing an algicidal agent.</title>
        <authorList>
            <person name="Jeong H."/>
            <person name="Yim J.H."/>
            <person name="Lee C."/>
            <person name="Choi S.-H."/>
            <person name="Park Y.K."/>
            <person name="Yoon S.H."/>
            <person name="Hur C.-G."/>
            <person name="Kang H.-Y."/>
            <person name="Kim D."/>
            <person name="Lee H.H."/>
            <person name="Park K.H."/>
            <person name="Park S.-H."/>
            <person name="Park H.-S."/>
            <person name="Lee H.K."/>
            <person name="Oh T.K."/>
            <person name="Kim J.F."/>
        </authorList>
    </citation>
    <scope>NUCLEOTIDE SEQUENCE [LARGE SCALE GENOMIC DNA]</scope>
    <source>
        <strain evidence="2 3">KCTC 2396</strain>
    </source>
</reference>
<protein>
    <submittedName>
        <fullName evidence="2">Uncharacterized protein</fullName>
    </submittedName>
</protein>
<dbReference type="OrthoDB" id="5699563at2"/>